<organism evidence="2 3">
    <name type="scientific">Rhizophagus irregularis (strain DAOM 197198w)</name>
    <name type="common">Glomus intraradices</name>
    <dbReference type="NCBI Taxonomy" id="1432141"/>
    <lineage>
        <taxon>Eukaryota</taxon>
        <taxon>Fungi</taxon>
        <taxon>Fungi incertae sedis</taxon>
        <taxon>Mucoromycota</taxon>
        <taxon>Glomeromycotina</taxon>
        <taxon>Glomeromycetes</taxon>
        <taxon>Glomerales</taxon>
        <taxon>Glomeraceae</taxon>
        <taxon>Rhizophagus</taxon>
    </lineage>
</organism>
<evidence type="ECO:0000313" key="3">
    <source>
        <dbReference type="Proteomes" id="UP000022910"/>
    </source>
</evidence>
<keyword evidence="3" id="KW-1185">Reference proteome</keyword>
<feature type="region of interest" description="Disordered" evidence="1">
    <location>
        <begin position="1"/>
        <end position="24"/>
    </location>
</feature>
<evidence type="ECO:0000256" key="1">
    <source>
        <dbReference type="SAM" id="MobiDB-lite"/>
    </source>
</evidence>
<dbReference type="OrthoDB" id="2435470at2759"/>
<dbReference type="InterPro" id="IPR051491">
    <property type="entry name" value="Recombinase/Transposase-rel"/>
</dbReference>
<accession>A0A015JYS7</accession>
<gene>
    <name evidence="2" type="ORF">RirG_068580</name>
</gene>
<reference evidence="2 3" key="1">
    <citation type="submission" date="2014-02" db="EMBL/GenBank/DDBJ databases">
        <title>Single nucleus genome sequencing reveals high similarity among nuclei of an endomycorrhizal fungus.</title>
        <authorList>
            <person name="Lin K."/>
            <person name="Geurts R."/>
            <person name="Zhang Z."/>
            <person name="Limpens E."/>
            <person name="Saunders D.G."/>
            <person name="Mu D."/>
            <person name="Pang E."/>
            <person name="Cao H."/>
            <person name="Cha H."/>
            <person name="Lin T."/>
            <person name="Zhou Q."/>
            <person name="Shang Y."/>
            <person name="Li Y."/>
            <person name="Ivanov S."/>
            <person name="Sharma T."/>
            <person name="Velzen R.V."/>
            <person name="Ruijter N.D."/>
            <person name="Aanen D.K."/>
            <person name="Win J."/>
            <person name="Kamoun S."/>
            <person name="Bisseling T."/>
            <person name="Huang S."/>
        </authorList>
    </citation>
    <scope>NUCLEOTIDE SEQUENCE [LARGE SCALE GENOMIC DNA]</scope>
    <source>
        <strain evidence="3">DAOM197198w</strain>
    </source>
</reference>
<comment type="caution">
    <text evidence="2">The sequence shown here is derived from an EMBL/GenBank/DDBJ whole genome shotgun (WGS) entry which is preliminary data.</text>
</comment>
<dbReference type="HOGENOM" id="CLU_199249_0_0_1"/>
<feature type="compositionally biased region" description="Basic and acidic residues" evidence="1">
    <location>
        <begin position="1"/>
        <end position="11"/>
    </location>
</feature>
<dbReference type="AlphaFoldDB" id="A0A015JYS7"/>
<dbReference type="EMBL" id="JEMT01015272">
    <property type="protein sequence ID" value="EXX72525.1"/>
    <property type="molecule type" value="Genomic_DNA"/>
</dbReference>
<sequence length="76" mass="9030">MNDLISKKDKLASSTSKRKKKKALRVNNAISHMRKKIKQLQNEIHRKTIKFLTDEFDVIIIPPFEVSDMVKRKHER</sequence>
<dbReference type="PANTHER" id="PTHR36172:SF1">
    <property type="entry name" value="RESOLVASE-RELATED"/>
    <property type="match status" value="1"/>
</dbReference>
<dbReference type="SMR" id="A0A015JYS7"/>
<evidence type="ECO:0000313" key="2">
    <source>
        <dbReference type="EMBL" id="EXX72525.1"/>
    </source>
</evidence>
<dbReference type="Proteomes" id="UP000022910">
    <property type="component" value="Unassembled WGS sequence"/>
</dbReference>
<proteinExistence type="predicted"/>
<name>A0A015JYS7_RHIIW</name>
<dbReference type="PANTHER" id="PTHR36172">
    <property type="match status" value="1"/>
</dbReference>
<protein>
    <submittedName>
        <fullName evidence="2">Uncharacterized protein</fullName>
    </submittedName>
</protein>